<comment type="caution">
    <text evidence="3">The sequence shown here is derived from an EMBL/GenBank/DDBJ whole genome shotgun (WGS) entry which is preliminary data.</text>
</comment>
<accession>A0ABW3WQK1</accession>
<dbReference type="Proteomes" id="UP001597241">
    <property type="component" value="Unassembled WGS sequence"/>
</dbReference>
<dbReference type="Pfam" id="PF18990">
    <property type="entry name" value="DUF5723"/>
    <property type="match status" value="1"/>
</dbReference>
<name>A0ABW3WQK1_9FLAO</name>
<evidence type="ECO:0000259" key="2">
    <source>
        <dbReference type="Pfam" id="PF18990"/>
    </source>
</evidence>
<dbReference type="EMBL" id="JBHTMV010000003">
    <property type="protein sequence ID" value="MFD1293545.1"/>
    <property type="molecule type" value="Genomic_DNA"/>
</dbReference>
<evidence type="ECO:0000256" key="1">
    <source>
        <dbReference type="SAM" id="SignalP"/>
    </source>
</evidence>
<dbReference type="RefSeq" id="WP_386808744.1">
    <property type="nucleotide sequence ID" value="NZ_JBHTMV010000003.1"/>
</dbReference>
<proteinExistence type="predicted"/>
<sequence>MKNSILIVFMCFYAAVAAQNKQVLYGFAGLPQTLMLNPGAEVENKFYVGFPLLSQVSFQGGITAFSAYDIFSKSTVDINEKIAQVVQDYGNAEFTQFNEQLEVFSGGFKLNEATYLSFGYYQEFNSLIKVPRDLIDLVYEGNQDINRHYEVNKLSARAELLGVYHIGASKRINNKLQIGGRFKLYTGVLNAKSTSNNGSLVSIEGQNNIYTQRLENVDMSVQTSGIILDDYDAIEPSDYIKKMFFSGNYGIGVDVGFTYHFKKQWTVTGSAQDLGFIYYTKDVESYSAKGSFELEGFDLGFDLENPEDYWNDLKDRFEEEVQIDTLYSNYIATRPLKLNGSLYYSFGREFDDCRFELRPDKYVNKVGLQLFSRLGSVHSYVAATLFYERRFSKLLQAKISYTADPFSFSNLGVGVSTQLGPLNLYVVADNLLYLNNLYSAKSISMQAGLNFIFYNK</sequence>
<reference evidence="4" key="1">
    <citation type="journal article" date="2019" name="Int. J. Syst. Evol. Microbiol.">
        <title>The Global Catalogue of Microorganisms (GCM) 10K type strain sequencing project: providing services to taxonomists for standard genome sequencing and annotation.</title>
        <authorList>
            <consortium name="The Broad Institute Genomics Platform"/>
            <consortium name="The Broad Institute Genome Sequencing Center for Infectious Disease"/>
            <person name="Wu L."/>
            <person name="Ma J."/>
        </authorList>
    </citation>
    <scope>NUCLEOTIDE SEQUENCE [LARGE SCALE GENOMIC DNA]</scope>
    <source>
        <strain evidence="4">CCUG 62221</strain>
    </source>
</reference>
<protein>
    <submittedName>
        <fullName evidence="3">DUF5723 family protein</fullName>
    </submittedName>
</protein>
<keyword evidence="4" id="KW-1185">Reference proteome</keyword>
<gene>
    <name evidence="3" type="ORF">ACFQ5N_06835</name>
</gene>
<evidence type="ECO:0000313" key="3">
    <source>
        <dbReference type="EMBL" id="MFD1293545.1"/>
    </source>
</evidence>
<keyword evidence="1" id="KW-0732">Signal</keyword>
<organism evidence="3 4">
    <name type="scientific">Lutibacter holmesii</name>
    <dbReference type="NCBI Taxonomy" id="1137985"/>
    <lineage>
        <taxon>Bacteria</taxon>
        <taxon>Pseudomonadati</taxon>
        <taxon>Bacteroidota</taxon>
        <taxon>Flavobacteriia</taxon>
        <taxon>Flavobacteriales</taxon>
        <taxon>Flavobacteriaceae</taxon>
        <taxon>Lutibacter</taxon>
    </lineage>
</organism>
<feature type="chain" id="PRO_5045221900" evidence="1">
    <location>
        <begin position="18"/>
        <end position="456"/>
    </location>
</feature>
<feature type="signal peptide" evidence="1">
    <location>
        <begin position="1"/>
        <end position="17"/>
    </location>
</feature>
<evidence type="ECO:0000313" key="4">
    <source>
        <dbReference type="Proteomes" id="UP001597241"/>
    </source>
</evidence>
<dbReference type="InterPro" id="IPR043781">
    <property type="entry name" value="DUF5723"/>
</dbReference>
<feature type="domain" description="DUF5723" evidence="2">
    <location>
        <begin position="38"/>
        <end position="429"/>
    </location>
</feature>